<feature type="region of interest" description="Disordered" evidence="1">
    <location>
        <begin position="89"/>
        <end position="123"/>
    </location>
</feature>
<feature type="compositionally biased region" description="Polar residues" evidence="1">
    <location>
        <begin position="104"/>
        <end position="123"/>
    </location>
</feature>
<dbReference type="OrthoDB" id="410701at2759"/>
<evidence type="ECO:0000313" key="3">
    <source>
        <dbReference type="Proteomes" id="UP000503462"/>
    </source>
</evidence>
<sequence>MPHGLLSSLGNPIRHGLAKHGLWLSTRLAVESCLTRSIHVQYKVSRRESPSQEKSHANILRPTPRQRIAYVDYVGDVLRRHGRSDLVPATRAHKQDLSVANPRKNATNATARRTLSQTDATTHQSKLSVRRILATYLEHRLTKEKAPSDGSTFELAQESWSGHLDTGFELTSLDKDYLASHGYTLRDVEAWADFTTARHAGEAMQRLMQHESAIKSTPFPLPVLLYFTRRHHIPRGPLRDYVQHLRHALSQTAGPEHRQNTVMMAFARLVRHARRVAPEQMCDISDLLLENLHSHTELGVKLLSERTFMLNRAMTLLSLTTSLRPYQSSALQQEAVAKILRYMTEHEPQLHISREGYRAVVRIQLRLPKTESERQWASLKALSWPPWKQDRTAMDSEIGPEHGVSKAGQSLQRMSEAGYAPGILDKVAKTYSGWSDDGTPTIQTRHALPTQSKESAIWAARIATTRTIQEAWACWLAYEALPDVHWHTDVVLAILQKLQQNDSQHSESLQGRHSSHIHVLPGDAKESFPPPASIHLHTYTRTEPPSTYDFFMLLKDKSLRLEMPVAACLVANARRLQHAYEYLQHLDQWYPGASNLLSNSDAAEVKSLPSLLVASVAEVLCRFPETPLYSVVDEAVWPPETGLTGKVFRDHHTSDQHCLIRAAWLLSQLRMPRSSQWRHIFHSLTFHERRLRHLTTLSTLFTDTGGLYHNQEPDVRRSIASDIKAVVSYRFAQKLESFMRTDLALSLDLESFARACIITARCGNACESRVRTIESEDHDVQALYHETGLLEEMKLIRAERPAKWLTNLFNNIAGWSSRAHRDYATTLAPDVTFEPALLHSWLRALGSFGEYEAMLQVVRTACVPGAVIVESPSDTRSLRKSITALRFYLEYNGNASGTAPAPQSLIDEVKDQVQERFELWASDEEVEEYGRGNVRTAV</sequence>
<dbReference type="EMBL" id="CP051142">
    <property type="protein sequence ID" value="QIX00368.1"/>
    <property type="molecule type" value="Genomic_DNA"/>
</dbReference>
<dbReference type="AlphaFoldDB" id="A0A6H0Y0J9"/>
<gene>
    <name evidence="2" type="ORF">AMS68_005885</name>
</gene>
<keyword evidence="3" id="KW-1185">Reference proteome</keyword>
<evidence type="ECO:0000313" key="2">
    <source>
        <dbReference type="EMBL" id="QIX00368.1"/>
    </source>
</evidence>
<name>A0A6H0Y0J9_9PEZI</name>
<reference evidence="2 3" key="1">
    <citation type="journal article" date="2016" name="Sci. Rep.">
        <title>Peltaster fructicola genome reveals evolution from an invasive phytopathogen to an ectophytic parasite.</title>
        <authorList>
            <person name="Xu C."/>
            <person name="Chen H."/>
            <person name="Gleason M.L."/>
            <person name="Xu J.R."/>
            <person name="Liu H."/>
            <person name="Zhang R."/>
            <person name="Sun G."/>
        </authorList>
    </citation>
    <scope>NUCLEOTIDE SEQUENCE [LARGE SCALE GENOMIC DNA]</scope>
    <source>
        <strain evidence="2 3">LNHT1506</strain>
    </source>
</reference>
<evidence type="ECO:0000256" key="1">
    <source>
        <dbReference type="SAM" id="MobiDB-lite"/>
    </source>
</evidence>
<accession>A0A6H0Y0J9</accession>
<protein>
    <submittedName>
        <fullName evidence="2">Uncharacterized protein</fullName>
    </submittedName>
</protein>
<dbReference type="Proteomes" id="UP000503462">
    <property type="component" value="Chromosome 4"/>
</dbReference>
<proteinExistence type="predicted"/>
<organism evidence="2 3">
    <name type="scientific">Peltaster fructicola</name>
    <dbReference type="NCBI Taxonomy" id="286661"/>
    <lineage>
        <taxon>Eukaryota</taxon>
        <taxon>Fungi</taxon>
        <taxon>Dikarya</taxon>
        <taxon>Ascomycota</taxon>
        <taxon>Pezizomycotina</taxon>
        <taxon>Dothideomycetes</taxon>
        <taxon>Dothideomycetes incertae sedis</taxon>
        <taxon>Peltaster</taxon>
    </lineage>
</organism>